<proteinExistence type="predicted"/>
<evidence type="ECO:0000256" key="5">
    <source>
        <dbReference type="ARBA" id="ARBA00022989"/>
    </source>
</evidence>
<feature type="transmembrane region" description="Helical" evidence="7">
    <location>
        <begin position="20"/>
        <end position="39"/>
    </location>
</feature>
<dbReference type="RefSeq" id="WP_053079760.1">
    <property type="nucleotide sequence ID" value="NZ_HF571038.1"/>
</dbReference>
<dbReference type="InterPro" id="IPR011701">
    <property type="entry name" value="MFS"/>
</dbReference>
<evidence type="ECO:0000256" key="3">
    <source>
        <dbReference type="ARBA" id="ARBA00022475"/>
    </source>
</evidence>
<feature type="transmembrane region" description="Helical" evidence="7">
    <location>
        <begin position="78"/>
        <end position="97"/>
    </location>
</feature>
<evidence type="ECO:0000256" key="6">
    <source>
        <dbReference type="ARBA" id="ARBA00023136"/>
    </source>
</evidence>
<keyword evidence="10" id="KW-1185">Reference proteome</keyword>
<organism evidence="9 10">
    <name type="scientific">Nostocoides jenkinsii Ben 74</name>
    <dbReference type="NCBI Taxonomy" id="1193518"/>
    <lineage>
        <taxon>Bacteria</taxon>
        <taxon>Bacillati</taxon>
        <taxon>Actinomycetota</taxon>
        <taxon>Actinomycetes</taxon>
        <taxon>Micrococcales</taxon>
        <taxon>Intrasporangiaceae</taxon>
        <taxon>Nostocoides</taxon>
    </lineage>
</organism>
<name>A0A077MF20_9MICO</name>
<dbReference type="OrthoDB" id="5379144at2"/>
<dbReference type="GO" id="GO:0022857">
    <property type="term" value="F:transmembrane transporter activity"/>
    <property type="evidence" value="ECO:0007669"/>
    <property type="project" value="InterPro"/>
</dbReference>
<accession>A0A077MF20</accession>
<feature type="transmembrane region" description="Helical" evidence="7">
    <location>
        <begin position="346"/>
        <end position="367"/>
    </location>
</feature>
<dbReference type="Pfam" id="PF07690">
    <property type="entry name" value="MFS_1"/>
    <property type="match status" value="1"/>
</dbReference>
<keyword evidence="2" id="KW-0813">Transport</keyword>
<feature type="transmembrane region" description="Helical" evidence="7">
    <location>
        <begin position="215"/>
        <end position="236"/>
    </location>
</feature>
<dbReference type="PANTHER" id="PTHR23517:SF2">
    <property type="entry name" value="MULTIDRUG RESISTANCE PROTEIN MDTH"/>
    <property type="match status" value="1"/>
</dbReference>
<dbReference type="InterPro" id="IPR036259">
    <property type="entry name" value="MFS_trans_sf"/>
</dbReference>
<feature type="transmembrane region" description="Helical" evidence="7">
    <location>
        <begin position="168"/>
        <end position="187"/>
    </location>
</feature>
<evidence type="ECO:0000256" key="1">
    <source>
        <dbReference type="ARBA" id="ARBA00004651"/>
    </source>
</evidence>
<reference evidence="9 10" key="1">
    <citation type="journal article" date="2013" name="ISME J.">
        <title>A metabolic model for members of the genus Tetrasphaera involved in enhanced biological phosphorus removal.</title>
        <authorList>
            <person name="Kristiansen R."/>
            <person name="Nguyen H.T.T."/>
            <person name="Saunders A.M."/>
            <person name="Nielsen J.L."/>
            <person name="Wimmer R."/>
            <person name="Le V.Q."/>
            <person name="McIlroy S.J."/>
            <person name="Petrovski S."/>
            <person name="Seviour R.J."/>
            <person name="Calteau A."/>
            <person name="Nielsen K.L."/>
            <person name="Nielsen P.H."/>
        </authorList>
    </citation>
    <scope>NUCLEOTIDE SEQUENCE [LARGE SCALE GENOMIC DNA]</scope>
    <source>
        <strain evidence="9 10">Ben 74</strain>
    </source>
</reference>
<dbReference type="EMBL" id="CAJC01000155">
    <property type="protein sequence ID" value="CCI53697.1"/>
    <property type="molecule type" value="Genomic_DNA"/>
</dbReference>
<feature type="transmembrane region" description="Helical" evidence="7">
    <location>
        <begin position="248"/>
        <end position="269"/>
    </location>
</feature>
<gene>
    <name evidence="9" type="ORF">BN13_440022</name>
</gene>
<evidence type="ECO:0000256" key="2">
    <source>
        <dbReference type="ARBA" id="ARBA00022448"/>
    </source>
</evidence>
<dbReference type="InterPro" id="IPR050171">
    <property type="entry name" value="MFS_Transporters"/>
</dbReference>
<feature type="transmembrane region" description="Helical" evidence="7">
    <location>
        <begin position="51"/>
        <end position="71"/>
    </location>
</feature>
<keyword evidence="3" id="KW-1003">Cell membrane</keyword>
<evidence type="ECO:0000313" key="9">
    <source>
        <dbReference type="EMBL" id="CCI53697.1"/>
    </source>
</evidence>
<evidence type="ECO:0000256" key="4">
    <source>
        <dbReference type="ARBA" id="ARBA00022692"/>
    </source>
</evidence>
<dbReference type="STRING" id="1193518.BN13_440022"/>
<protein>
    <submittedName>
        <fullName evidence="9">Major facilitator superfamily MFS_1</fullName>
    </submittedName>
</protein>
<sequence>MLQRLGFPDARRHPALVTGIGIDALGSGVFIPVSVLYFLVTTDAGKTRVGLAMSLAAVMAVPFVLVAGGLVDRFGAKRIILAGNLIQAVAFVGYVFADTFWAIVAVETLAALGQSAFWSAYSNLVAASTEPGEREVWFGFLGALRNVGFAIGGLAAGAVVMIGTDRAFHALVLANAVSYLFAFAALTRVPAGGPVPRDAGVARPGWGMVLRDHPYLVLVTTNAAYALSTVSLNIAMPVYAIDVLRLPGWVSGALFTVNTIMVGLGQGLVVRRMSGHRRFRIIVLAFGMYAAGFLVLAASGTLPRAAAVAGVLVAVGIYTFGEMLGGPPLSASSVEAAPEELRGRYLAAYQLSWVVAGIVAPALYLTLLDHDRFSVWGALILIATVGASLVQSLGHRLPAVSARVTAA</sequence>
<evidence type="ECO:0000256" key="7">
    <source>
        <dbReference type="SAM" id="Phobius"/>
    </source>
</evidence>
<feature type="transmembrane region" description="Helical" evidence="7">
    <location>
        <begin position="281"/>
        <end position="299"/>
    </location>
</feature>
<comment type="caution">
    <text evidence="9">The sequence shown here is derived from an EMBL/GenBank/DDBJ whole genome shotgun (WGS) entry which is preliminary data.</text>
</comment>
<dbReference type="SUPFAM" id="SSF103473">
    <property type="entry name" value="MFS general substrate transporter"/>
    <property type="match status" value="1"/>
</dbReference>
<keyword evidence="5 7" id="KW-1133">Transmembrane helix</keyword>
<keyword evidence="6 7" id="KW-0472">Membrane</keyword>
<dbReference type="PRINTS" id="PR01035">
    <property type="entry name" value="TCRTETA"/>
</dbReference>
<comment type="subcellular location">
    <subcellularLocation>
        <location evidence="1">Cell membrane</location>
        <topology evidence="1">Multi-pass membrane protein</topology>
    </subcellularLocation>
</comment>
<keyword evidence="4 7" id="KW-0812">Transmembrane</keyword>
<dbReference type="GO" id="GO:0005886">
    <property type="term" value="C:plasma membrane"/>
    <property type="evidence" value="ECO:0007669"/>
    <property type="project" value="UniProtKB-SubCell"/>
</dbReference>
<dbReference type="Gene3D" id="1.20.1250.20">
    <property type="entry name" value="MFS general substrate transporter like domains"/>
    <property type="match status" value="1"/>
</dbReference>
<dbReference type="PROSITE" id="PS50850">
    <property type="entry name" value="MFS"/>
    <property type="match status" value="1"/>
</dbReference>
<dbReference type="PANTHER" id="PTHR23517">
    <property type="entry name" value="RESISTANCE PROTEIN MDTM, PUTATIVE-RELATED-RELATED"/>
    <property type="match status" value="1"/>
</dbReference>
<feature type="transmembrane region" description="Helical" evidence="7">
    <location>
        <begin position="136"/>
        <end position="162"/>
    </location>
</feature>
<dbReference type="InterPro" id="IPR020846">
    <property type="entry name" value="MFS_dom"/>
</dbReference>
<feature type="domain" description="Major facilitator superfamily (MFS) profile" evidence="8">
    <location>
        <begin position="1"/>
        <end position="395"/>
    </location>
</feature>
<evidence type="ECO:0000259" key="8">
    <source>
        <dbReference type="PROSITE" id="PS50850"/>
    </source>
</evidence>
<feature type="transmembrane region" description="Helical" evidence="7">
    <location>
        <begin position="373"/>
        <end position="393"/>
    </location>
</feature>
<dbReference type="Proteomes" id="UP000035720">
    <property type="component" value="Unassembled WGS sequence"/>
</dbReference>
<dbReference type="InterPro" id="IPR001958">
    <property type="entry name" value="Tet-R_TetA/multi-R_MdtG-like"/>
</dbReference>
<feature type="transmembrane region" description="Helical" evidence="7">
    <location>
        <begin position="305"/>
        <end position="325"/>
    </location>
</feature>
<evidence type="ECO:0000313" key="10">
    <source>
        <dbReference type="Proteomes" id="UP000035720"/>
    </source>
</evidence>
<dbReference type="AlphaFoldDB" id="A0A077MF20"/>